<dbReference type="EMBL" id="CP048000">
    <property type="protein sequence ID" value="QHQ61862.1"/>
    <property type="molecule type" value="Genomic_DNA"/>
</dbReference>
<dbReference type="InterPro" id="IPR044870">
    <property type="entry name" value="BMC_CP"/>
</dbReference>
<dbReference type="KEGG" id="anr:Ana3638_14640"/>
<keyword evidence="5" id="KW-1185">Reference proteome</keyword>
<dbReference type="InterPro" id="IPR000249">
    <property type="entry name" value="BMC_dom"/>
</dbReference>
<dbReference type="RefSeq" id="WP_161838687.1">
    <property type="nucleotide sequence ID" value="NZ_CP048000.1"/>
</dbReference>
<dbReference type="PIRSF" id="PIRSF012296">
    <property type="entry name" value="EutS_PduU"/>
    <property type="match status" value="1"/>
</dbReference>
<dbReference type="Pfam" id="PF00936">
    <property type="entry name" value="BMC"/>
    <property type="match status" value="1"/>
</dbReference>
<dbReference type="Gene3D" id="3.30.70.1710">
    <property type="match status" value="1"/>
</dbReference>
<dbReference type="GO" id="GO:0031469">
    <property type="term" value="C:bacterial microcompartment"/>
    <property type="evidence" value="ECO:0007669"/>
    <property type="project" value="UniProtKB-SubCell"/>
</dbReference>
<organism evidence="4 5">
    <name type="scientific">Anaerocolumna sedimenticola</name>
    <dbReference type="NCBI Taxonomy" id="2696063"/>
    <lineage>
        <taxon>Bacteria</taxon>
        <taxon>Bacillati</taxon>
        <taxon>Bacillota</taxon>
        <taxon>Clostridia</taxon>
        <taxon>Lachnospirales</taxon>
        <taxon>Lachnospiraceae</taxon>
        <taxon>Anaerocolumna</taxon>
    </lineage>
</organism>
<evidence type="ECO:0000313" key="5">
    <source>
        <dbReference type="Proteomes" id="UP000464314"/>
    </source>
</evidence>
<comment type="subcellular location">
    <subcellularLocation>
        <location evidence="1">Bacterial microcompartment</location>
    </subcellularLocation>
</comment>
<dbReference type="PANTHER" id="PTHR40449:SF2">
    <property type="entry name" value="BACTERIAL MICROCOMPARTMENT SHELL PROTEIN EUTS"/>
    <property type="match status" value="1"/>
</dbReference>
<keyword evidence="2" id="KW-1283">Bacterial microcompartment</keyword>
<evidence type="ECO:0000256" key="2">
    <source>
        <dbReference type="ARBA" id="ARBA00024446"/>
    </source>
</evidence>
<feature type="domain" description="BMC circularly permuted" evidence="3">
    <location>
        <begin position="14"/>
        <end position="117"/>
    </location>
</feature>
<sequence>MNIQDILTNDNKMRIIQEIVPGKQITIAHVIANPDTILYKKLGLNPEVDYSKSAIGIVTMTPSETAIIASDIAMKTSGVELGFVDRFSGTLIVTGSVSEVETSLNAVVDYAREKLHFTVCEITRT</sequence>
<proteinExistence type="predicted"/>
<dbReference type="InterPro" id="IPR009307">
    <property type="entry name" value="EutS/PduU/CutR"/>
</dbReference>
<protein>
    <submittedName>
        <fullName evidence="4">BMC domain-containing protein</fullName>
    </submittedName>
</protein>
<evidence type="ECO:0000313" key="4">
    <source>
        <dbReference type="EMBL" id="QHQ61862.1"/>
    </source>
</evidence>
<dbReference type="SUPFAM" id="SSF143414">
    <property type="entry name" value="CcmK-like"/>
    <property type="match status" value="1"/>
</dbReference>
<accession>A0A6P1TNV8</accession>
<dbReference type="InterPro" id="IPR037233">
    <property type="entry name" value="CcmK-like_sf"/>
</dbReference>
<name>A0A6P1TNV8_9FIRM</name>
<reference evidence="4 5" key="1">
    <citation type="submission" date="2020-01" db="EMBL/GenBank/DDBJ databases">
        <title>Genome analysis of Anaerocolumna sp. CBA3638.</title>
        <authorList>
            <person name="Kim J."/>
            <person name="Roh S.W."/>
        </authorList>
    </citation>
    <scope>NUCLEOTIDE SEQUENCE [LARGE SCALE GENOMIC DNA]</scope>
    <source>
        <strain evidence="4 5">CBA3638</strain>
    </source>
</reference>
<dbReference type="PROSITE" id="PS51931">
    <property type="entry name" value="BMC_CP"/>
    <property type="match status" value="1"/>
</dbReference>
<dbReference type="Proteomes" id="UP000464314">
    <property type="component" value="Chromosome"/>
</dbReference>
<dbReference type="PANTHER" id="PTHR40449">
    <property type="entry name" value="ETHANOLAMINE UTILIZATION PROTEIN EUTS"/>
    <property type="match status" value="1"/>
</dbReference>
<evidence type="ECO:0000259" key="3">
    <source>
        <dbReference type="PROSITE" id="PS51931"/>
    </source>
</evidence>
<dbReference type="AlphaFoldDB" id="A0A6P1TNV8"/>
<gene>
    <name evidence="4" type="ORF">Ana3638_14640</name>
</gene>
<evidence type="ECO:0000256" key="1">
    <source>
        <dbReference type="ARBA" id="ARBA00024322"/>
    </source>
</evidence>
<dbReference type="SMART" id="SM00877">
    <property type="entry name" value="BMC"/>
    <property type="match status" value="1"/>
</dbReference>
<dbReference type="CDD" id="cd07046">
    <property type="entry name" value="BMC_PduU-EutS"/>
    <property type="match status" value="1"/>
</dbReference>